<dbReference type="EMBL" id="FMHG01000001">
    <property type="protein sequence ID" value="SCJ78251.1"/>
    <property type="molecule type" value="Genomic_DNA"/>
</dbReference>
<reference evidence="4" key="1">
    <citation type="submission" date="2015-09" db="EMBL/GenBank/DDBJ databases">
        <authorList>
            <consortium name="Pathogen Informatics"/>
        </authorList>
    </citation>
    <scope>NUCLEOTIDE SEQUENCE</scope>
    <source>
        <strain evidence="4">2789STDY5834896</strain>
    </source>
</reference>
<dbReference type="Gene3D" id="1.10.4080.10">
    <property type="entry name" value="ADP-ribosylation/Crystallin J1"/>
    <property type="match status" value="1"/>
</dbReference>
<comment type="cofactor">
    <cofactor evidence="3">
        <name>Mg(2+)</name>
        <dbReference type="ChEBI" id="CHEBI:18420"/>
    </cofactor>
    <text evidence="3">Binds 2 magnesium ions per subunit.</text>
</comment>
<dbReference type="EC" id="3.2.2.24" evidence="4"/>
<dbReference type="PANTHER" id="PTHR16222:SF24">
    <property type="entry name" value="ADP-RIBOSYLHYDROLASE ARH3"/>
    <property type="match status" value="1"/>
</dbReference>
<gene>
    <name evidence="4" type="primary">draG_3</name>
    <name evidence="4" type="ORF">SAMEA3545359_01988</name>
</gene>
<keyword evidence="2 4" id="KW-0378">Hydrolase</keyword>
<dbReference type="GO" id="GO:0046872">
    <property type="term" value="F:metal ion binding"/>
    <property type="evidence" value="ECO:0007669"/>
    <property type="project" value="UniProtKB-KW"/>
</dbReference>
<feature type="binding site" evidence="3">
    <location>
        <position position="63"/>
    </location>
    <ligand>
        <name>Mg(2+)</name>
        <dbReference type="ChEBI" id="CHEBI:18420"/>
        <label>1</label>
    </ligand>
</feature>
<feature type="binding site" evidence="3">
    <location>
        <position position="296"/>
    </location>
    <ligand>
        <name>Mg(2+)</name>
        <dbReference type="ChEBI" id="CHEBI:18420"/>
        <label>1</label>
    </ligand>
</feature>
<evidence type="ECO:0000256" key="3">
    <source>
        <dbReference type="PIRSR" id="PIRSR605502-1"/>
    </source>
</evidence>
<feature type="binding site" evidence="3">
    <location>
        <position position="65"/>
    </location>
    <ligand>
        <name>Mg(2+)</name>
        <dbReference type="ChEBI" id="CHEBI:18420"/>
        <label>1</label>
    </ligand>
</feature>
<feature type="binding site" evidence="3">
    <location>
        <position position="297"/>
    </location>
    <ligand>
        <name>Mg(2+)</name>
        <dbReference type="ChEBI" id="CHEBI:18420"/>
        <label>1</label>
    </ligand>
</feature>
<dbReference type="GO" id="GO:0047407">
    <property type="term" value="F:ADP-ribosyl-[dinitrogen reductase] hydrolase activity"/>
    <property type="evidence" value="ECO:0007669"/>
    <property type="project" value="UniProtKB-EC"/>
</dbReference>
<evidence type="ECO:0000256" key="2">
    <source>
        <dbReference type="ARBA" id="ARBA00022801"/>
    </source>
</evidence>
<keyword evidence="4" id="KW-0326">Glycosidase</keyword>
<organism evidence="4">
    <name type="scientific">uncultured Anaerotruncus sp</name>
    <dbReference type="NCBI Taxonomy" id="905011"/>
    <lineage>
        <taxon>Bacteria</taxon>
        <taxon>Bacillati</taxon>
        <taxon>Bacillota</taxon>
        <taxon>Clostridia</taxon>
        <taxon>Eubacteriales</taxon>
        <taxon>Oscillospiraceae</taxon>
        <taxon>Anaerotruncus</taxon>
        <taxon>environmental samples</taxon>
    </lineage>
</organism>
<dbReference type="PANTHER" id="PTHR16222">
    <property type="entry name" value="ADP-RIBOSYLGLYCOHYDROLASE"/>
    <property type="match status" value="1"/>
</dbReference>
<dbReference type="Pfam" id="PF03747">
    <property type="entry name" value="ADP_ribosyl_GH"/>
    <property type="match status" value="1"/>
</dbReference>
<feature type="binding site" evidence="3">
    <location>
        <position position="294"/>
    </location>
    <ligand>
        <name>Mg(2+)</name>
        <dbReference type="ChEBI" id="CHEBI:18420"/>
        <label>1</label>
    </ligand>
</feature>
<protein>
    <submittedName>
        <fullName evidence="4">ADP-ribosyl-[dinitrogen reductase] glycohydrolase</fullName>
        <ecNumber evidence="4">3.2.2.24</ecNumber>
    </submittedName>
</protein>
<keyword evidence="3" id="KW-0460">Magnesium</keyword>
<evidence type="ECO:0000313" key="4">
    <source>
        <dbReference type="EMBL" id="SCJ78251.1"/>
    </source>
</evidence>
<dbReference type="AlphaFoldDB" id="A0A1C6J8E0"/>
<evidence type="ECO:0000256" key="1">
    <source>
        <dbReference type="ARBA" id="ARBA00010702"/>
    </source>
</evidence>
<comment type="similarity">
    <text evidence="1">Belongs to the ADP-ribosylglycohydrolase family.</text>
</comment>
<dbReference type="InterPro" id="IPR050792">
    <property type="entry name" value="ADP-ribosylglycohydrolase"/>
</dbReference>
<sequence>MEQNKLYDRILGSLLTAGVGDALGAPSEAFSPAEIKAQFGRITKFEDPSTNCISPDNKIGEVTDDSSQMYEMARAVVRSGGDFTAQDAADALIYWAQHYPKYYPRNAGPTTQHVIKALLAGEDPITVGQTGKMYGRGTSNGAVMRVAAAGLIHPGDYEGAIQTAVAMSAPSHGTQHAYSGAAAIACAIAEALTPHSSVWSILRAGLYGAQQGEKIGRRTARIAAGIPVYPKVVKAIEIALRCRDMQEAETELECTIGADDISVQGTTALALGLFAAADGDSMKTILSGANIGGDTDTIACVAGMIAGAYNGTGAIDGQLLAQFEQANTSFDFRGVAQGLCDIACRQQCAN</sequence>
<name>A0A1C6J8E0_9FIRM</name>
<accession>A0A1C6J8E0</accession>
<feature type="binding site" evidence="3">
    <location>
        <position position="64"/>
    </location>
    <ligand>
        <name>Mg(2+)</name>
        <dbReference type="ChEBI" id="CHEBI:18420"/>
        <label>1</label>
    </ligand>
</feature>
<keyword evidence="3" id="KW-0479">Metal-binding</keyword>
<dbReference type="InterPro" id="IPR005502">
    <property type="entry name" value="Ribosyl_crysJ1"/>
</dbReference>
<dbReference type="InterPro" id="IPR036705">
    <property type="entry name" value="Ribosyl_crysJ1_sf"/>
</dbReference>
<dbReference type="SUPFAM" id="SSF101478">
    <property type="entry name" value="ADP-ribosylglycohydrolase"/>
    <property type="match status" value="1"/>
</dbReference>
<proteinExistence type="inferred from homology"/>